<dbReference type="PROSITE" id="PS51257">
    <property type="entry name" value="PROKAR_LIPOPROTEIN"/>
    <property type="match status" value="1"/>
</dbReference>
<keyword evidence="1" id="KW-0732">Signal</keyword>
<dbReference type="Pfam" id="PF11399">
    <property type="entry name" value="DUF3192"/>
    <property type="match status" value="1"/>
</dbReference>
<evidence type="ECO:0000313" key="3">
    <source>
        <dbReference type="Proteomes" id="UP000626370"/>
    </source>
</evidence>
<keyword evidence="3" id="KW-1185">Reference proteome</keyword>
<name>A0ABQ3IP14_9GAMM</name>
<organism evidence="2 3">
    <name type="scientific">Thalassotalea profundi</name>
    <dbReference type="NCBI Taxonomy" id="2036687"/>
    <lineage>
        <taxon>Bacteria</taxon>
        <taxon>Pseudomonadati</taxon>
        <taxon>Pseudomonadota</taxon>
        <taxon>Gammaproteobacteria</taxon>
        <taxon>Alteromonadales</taxon>
        <taxon>Colwelliaceae</taxon>
        <taxon>Thalassotalea</taxon>
    </lineage>
</organism>
<dbReference type="InterPro" id="IPR021534">
    <property type="entry name" value="DUF3192"/>
</dbReference>
<dbReference type="Proteomes" id="UP000626370">
    <property type="component" value="Unassembled WGS sequence"/>
</dbReference>
<evidence type="ECO:0000313" key="2">
    <source>
        <dbReference type="EMBL" id="GHE85253.1"/>
    </source>
</evidence>
<dbReference type="EMBL" id="BNAH01000004">
    <property type="protein sequence ID" value="GHE85253.1"/>
    <property type="molecule type" value="Genomic_DNA"/>
</dbReference>
<protein>
    <recommendedName>
        <fullName evidence="4">DUF3192 domain-containing protein</fullName>
    </recommendedName>
</protein>
<evidence type="ECO:0000256" key="1">
    <source>
        <dbReference type="SAM" id="SignalP"/>
    </source>
</evidence>
<proteinExistence type="predicted"/>
<feature type="chain" id="PRO_5045283745" description="DUF3192 domain-containing protein" evidence="1">
    <location>
        <begin position="23"/>
        <end position="125"/>
    </location>
</feature>
<reference evidence="3" key="1">
    <citation type="journal article" date="2019" name="Int. J. Syst. Evol. Microbiol.">
        <title>The Global Catalogue of Microorganisms (GCM) 10K type strain sequencing project: providing services to taxonomists for standard genome sequencing and annotation.</title>
        <authorList>
            <consortium name="The Broad Institute Genomics Platform"/>
            <consortium name="The Broad Institute Genome Sequencing Center for Infectious Disease"/>
            <person name="Wu L."/>
            <person name="Ma J."/>
        </authorList>
    </citation>
    <scope>NUCLEOTIDE SEQUENCE [LARGE SCALE GENOMIC DNA]</scope>
    <source>
        <strain evidence="3">CGMCC 1.15922</strain>
    </source>
</reference>
<comment type="caution">
    <text evidence="2">The sequence shown here is derived from an EMBL/GenBank/DDBJ whole genome shotgun (WGS) entry which is preliminary data.</text>
</comment>
<feature type="signal peptide" evidence="1">
    <location>
        <begin position="1"/>
        <end position="22"/>
    </location>
</feature>
<evidence type="ECO:0008006" key="4">
    <source>
        <dbReference type="Google" id="ProtNLM"/>
    </source>
</evidence>
<accession>A0ABQ3IP14</accession>
<sequence>MKKSLIVLALLAPLTLTGCVIAVDGDRDGHNINSSFDDREYDNRKIITALPLKSSIIDVKTRLGTADFTESYESEGSTINVLYYRTHRVHKDGLTTKDECTYLYFVDGALTDTGNGADFNRNMRT</sequence>
<dbReference type="RefSeq" id="WP_189377427.1">
    <property type="nucleotide sequence ID" value="NZ_BNAH01000004.1"/>
</dbReference>
<gene>
    <name evidence="2" type="ORF">GCM10011501_12800</name>
</gene>